<name>A0A287BJA7_PIG</name>
<proteinExistence type="predicted"/>
<evidence type="ECO:0008006" key="3">
    <source>
        <dbReference type="Google" id="ProtNLM"/>
    </source>
</evidence>
<sequence>MKDCREKKPHKNLERKEQELEQLRMDCEPFKARLESVQEDSVREKDKPALRQQWNEAKQQLLQQTECCTEMGAAACTILWGVSSSEEVVKAILGRDKALKFFNIIGQTMQSFVKYLDGVVKELDSDENQFVFALAGMVTKVAAIACGGEFLVTSSRVLLNTILQLLGHLRPGQCTRLKV</sequence>
<keyword evidence="2" id="KW-1185">Reference proteome</keyword>
<evidence type="ECO:0000313" key="2">
    <source>
        <dbReference type="Proteomes" id="UP000008227"/>
    </source>
</evidence>
<dbReference type="PANTHER" id="PTHR15434">
    <property type="entry name" value="HEAT SHOCK FACTOR 2-BINDING PROTEIN"/>
    <property type="match status" value="1"/>
</dbReference>
<reference evidence="1" key="3">
    <citation type="submission" date="2025-08" db="UniProtKB">
        <authorList>
            <consortium name="Ensembl"/>
        </authorList>
    </citation>
    <scope>IDENTIFICATION</scope>
</reference>
<evidence type="ECO:0000313" key="1">
    <source>
        <dbReference type="Ensembl" id="ENSSSCP00000056242.2"/>
    </source>
</evidence>
<reference evidence="1" key="2">
    <citation type="journal article" date="2020" name="Gigascience">
        <title>An improved pig reference genome sequence to enable pig genetics and genomics research.</title>
        <authorList>
            <person name="Warr A."/>
            <person name="Affara N."/>
            <person name="Aken B."/>
            <person name="Beiki H."/>
            <person name="Bickhart D.M."/>
            <person name="Billis K."/>
            <person name="Chow W."/>
            <person name="Eory L."/>
            <person name="Finlayson H.A."/>
            <person name="Flicek P."/>
            <person name="Giron C.G."/>
            <person name="Griffin D.K."/>
            <person name="Hall R."/>
            <person name="Hannum G."/>
            <person name="Hourlier T."/>
            <person name="Howe K."/>
            <person name="Hume D.A."/>
            <person name="Izuogu O."/>
            <person name="Kim K."/>
            <person name="Koren S."/>
            <person name="Liu H."/>
            <person name="Manchanda N."/>
            <person name="Martin F.J."/>
            <person name="Nonneman D.J."/>
            <person name="O'Connor R.E."/>
            <person name="Phillippy A.M."/>
            <person name="Rohrer G.A."/>
            <person name="Rosen B.D."/>
            <person name="Rund L.A."/>
            <person name="Sargent C.A."/>
            <person name="Schook L.B."/>
            <person name="Schroeder S.G."/>
            <person name="Schwartz A.S."/>
            <person name="Skinner B.M."/>
            <person name="Talbot R."/>
            <person name="Tseng E."/>
            <person name="Tuggle C.K."/>
            <person name="Watson M."/>
            <person name="Smith T.P.L."/>
            <person name="Archibald A.L."/>
        </authorList>
    </citation>
    <scope>NUCLEOTIDE SEQUENCE [LARGE SCALE GENOMIC DNA]</scope>
    <source>
        <strain evidence="1">Duroc</strain>
    </source>
</reference>
<accession>A0A287BJA7</accession>
<dbReference type="PANTHER" id="PTHR15434:SF2">
    <property type="entry name" value="HEAT SHOCK FACTOR 2-BINDING PROTEIN"/>
    <property type="match status" value="1"/>
</dbReference>
<dbReference type="GO" id="GO:0005829">
    <property type="term" value="C:cytosol"/>
    <property type="evidence" value="ECO:0000318"/>
    <property type="project" value="GO_Central"/>
</dbReference>
<reference evidence="1" key="4">
    <citation type="submission" date="2025-09" db="UniProtKB">
        <authorList>
            <consortium name="Ensembl"/>
        </authorList>
    </citation>
    <scope>IDENTIFICATION</scope>
</reference>
<dbReference type="Bgee" id="ENSSSCG00000032445">
    <property type="expression patterns" value="Expressed in oocyte and 21 other cell types or tissues"/>
</dbReference>
<dbReference type="Proteomes" id="UP000008227">
    <property type="component" value="Chromosome 6"/>
</dbReference>
<dbReference type="InParanoid" id="A0A287BJA7"/>
<dbReference type="InterPro" id="IPR039584">
    <property type="entry name" value="HSF2BP"/>
</dbReference>
<organism evidence="1 2">
    <name type="scientific">Sus scrofa</name>
    <name type="common">Pig</name>
    <dbReference type="NCBI Taxonomy" id="9823"/>
    <lineage>
        <taxon>Eukaryota</taxon>
        <taxon>Metazoa</taxon>
        <taxon>Chordata</taxon>
        <taxon>Craniata</taxon>
        <taxon>Vertebrata</taxon>
        <taxon>Euteleostomi</taxon>
        <taxon>Mammalia</taxon>
        <taxon>Eutheria</taxon>
        <taxon>Laurasiatheria</taxon>
        <taxon>Artiodactyla</taxon>
        <taxon>Suina</taxon>
        <taxon>Suidae</taxon>
        <taxon>Sus</taxon>
    </lineage>
</organism>
<dbReference type="STRING" id="9823.ENSSSCP00000056242"/>
<protein>
    <recommendedName>
        <fullName evidence="3">Heat shock factor 2-binding protein</fullName>
    </recommendedName>
</protein>
<reference evidence="2" key="1">
    <citation type="submission" date="2009-11" db="EMBL/GenBank/DDBJ databases">
        <authorList>
            <consortium name="Porcine genome sequencing project"/>
        </authorList>
    </citation>
    <scope>NUCLEOTIDE SEQUENCE [LARGE SCALE GENOMIC DNA]</scope>
    <source>
        <strain evidence="2">Duroc</strain>
    </source>
</reference>
<dbReference type="ExpressionAtlas" id="A0A287BJA7">
    <property type="expression patterns" value="baseline"/>
</dbReference>
<dbReference type="GeneTree" id="ENSGT00390000008490"/>
<dbReference type="AlphaFoldDB" id="A0A287BJA7"/>
<dbReference type="Ensembl" id="ENSSSCT00000042257.3">
    <property type="protein sequence ID" value="ENSSSCP00000056242.2"/>
    <property type="gene ID" value="ENSSSCG00000032445.3"/>
</dbReference>